<accession>A0A5M9HYH1</accession>
<dbReference type="PANTHER" id="PTHR33169:SF25">
    <property type="entry name" value="DNA-BINDING PROTEIN YIZB-RELATED"/>
    <property type="match status" value="1"/>
</dbReference>
<dbReference type="InterPro" id="IPR052509">
    <property type="entry name" value="Metal_resp_DNA-bind_regulator"/>
</dbReference>
<dbReference type="InterPro" id="IPR036390">
    <property type="entry name" value="WH_DNA-bd_sf"/>
</dbReference>
<name>A0A5M9HYH1_9FIRM</name>
<gene>
    <name evidence="2" type="ORF">FNY66_13540</name>
</gene>
<protein>
    <submittedName>
        <fullName evidence="2">PadR family transcriptional regulator</fullName>
    </submittedName>
</protein>
<evidence type="ECO:0000313" key="2">
    <source>
        <dbReference type="EMBL" id="KAA8500431.1"/>
    </source>
</evidence>
<sequence>MIPSQMLKGTLEGCILAIISKNETYGYEISRQLEEYGFGSVAEGTIYPLLLRLEKNELVTAVYRQSELGPKRKYYSLTDKGITELRQFAENYRELSAAVERLFHDVEGDMR</sequence>
<dbReference type="Proteomes" id="UP000322025">
    <property type="component" value="Unassembled WGS sequence"/>
</dbReference>
<dbReference type="RefSeq" id="WP_150311483.1">
    <property type="nucleotide sequence ID" value="NZ_VMSO01000025.1"/>
</dbReference>
<dbReference type="AlphaFoldDB" id="A0A5M9HYH1"/>
<dbReference type="InterPro" id="IPR036388">
    <property type="entry name" value="WH-like_DNA-bd_sf"/>
</dbReference>
<dbReference type="Gene3D" id="1.10.10.10">
    <property type="entry name" value="Winged helix-like DNA-binding domain superfamily/Winged helix DNA-binding domain"/>
    <property type="match status" value="1"/>
</dbReference>
<organism evidence="2 3">
    <name type="scientific">Mediterraneibacter catenae</name>
    <dbReference type="NCBI Taxonomy" id="2594882"/>
    <lineage>
        <taxon>Bacteria</taxon>
        <taxon>Bacillati</taxon>
        <taxon>Bacillota</taxon>
        <taxon>Clostridia</taxon>
        <taxon>Lachnospirales</taxon>
        <taxon>Lachnospiraceae</taxon>
        <taxon>Mediterraneibacter</taxon>
    </lineage>
</organism>
<keyword evidence="3" id="KW-1185">Reference proteome</keyword>
<feature type="domain" description="Transcription regulator PadR N-terminal" evidence="1">
    <location>
        <begin position="15"/>
        <end position="86"/>
    </location>
</feature>
<dbReference type="InterPro" id="IPR005149">
    <property type="entry name" value="Tscrpt_reg_PadR_N"/>
</dbReference>
<dbReference type="Pfam" id="PF03551">
    <property type="entry name" value="PadR"/>
    <property type="match status" value="1"/>
</dbReference>
<dbReference type="PANTHER" id="PTHR33169">
    <property type="entry name" value="PADR-FAMILY TRANSCRIPTIONAL REGULATOR"/>
    <property type="match status" value="1"/>
</dbReference>
<reference evidence="2" key="1">
    <citation type="submission" date="2019-07" db="EMBL/GenBank/DDBJ databases">
        <authorList>
            <person name="Wongkuna S."/>
            <person name="Scaria J."/>
        </authorList>
    </citation>
    <scope>NUCLEOTIDE SEQUENCE [LARGE SCALE GENOMIC DNA]</scope>
    <source>
        <strain evidence="2">SW178</strain>
    </source>
</reference>
<comment type="caution">
    <text evidence="2">The sequence shown here is derived from an EMBL/GenBank/DDBJ whole genome shotgun (WGS) entry which is preliminary data.</text>
</comment>
<dbReference type="SUPFAM" id="SSF46785">
    <property type="entry name" value="Winged helix' DNA-binding domain"/>
    <property type="match status" value="1"/>
</dbReference>
<evidence type="ECO:0000259" key="1">
    <source>
        <dbReference type="Pfam" id="PF03551"/>
    </source>
</evidence>
<evidence type="ECO:0000313" key="3">
    <source>
        <dbReference type="Proteomes" id="UP000322025"/>
    </source>
</evidence>
<proteinExistence type="predicted"/>
<dbReference type="OrthoDB" id="9808017at2"/>
<dbReference type="EMBL" id="VMSO01000025">
    <property type="protein sequence ID" value="KAA8500431.1"/>
    <property type="molecule type" value="Genomic_DNA"/>
</dbReference>